<dbReference type="OMA" id="GWYWENY"/>
<dbReference type="Proteomes" id="UP000076632">
    <property type="component" value="Unassembled WGS sequence"/>
</dbReference>
<name>A0A165A268_XYLHT</name>
<dbReference type="InterPro" id="IPR008030">
    <property type="entry name" value="NmrA-like"/>
</dbReference>
<dbReference type="Gene3D" id="3.90.25.10">
    <property type="entry name" value="UDP-galactose 4-epimerase, domain 1"/>
    <property type="match status" value="1"/>
</dbReference>
<dbReference type="Pfam" id="PF05368">
    <property type="entry name" value="NmrA"/>
    <property type="match status" value="1"/>
</dbReference>
<evidence type="ECO:0000313" key="3">
    <source>
        <dbReference type="Proteomes" id="UP000076632"/>
    </source>
</evidence>
<evidence type="ECO:0000259" key="1">
    <source>
        <dbReference type="Pfam" id="PF05368"/>
    </source>
</evidence>
<dbReference type="RefSeq" id="XP_018185405.1">
    <property type="nucleotide sequence ID" value="XM_018333284.1"/>
</dbReference>
<accession>A0A165A268</accession>
<sequence>MTKVAIFPASGKLGTSIYTYLLTKIDPKDLILISRNPDKTPKKYVDAGVTLRRADYDFAESLERAFDHVDCLVLISYPTLEDEIRFTIQKRTIDAARRSSVSHIFYTSLAFGGDCTSHTAAHVMRAHLKTENYLHSLASDDTSPKFTYTSIREGLYAESWPMYTGFFNIKDESHPSDEIRIPHDGSGPGIAWAKLDELGEASAELVREYLTTGRSNTPFRYTNKVMLLSGPRAYSLNETAEILGKIKAGGVKQQVRVKEISVDEYAATEIVREEVGSHAPKGREAGEPARKWATVFEAIRKGETEVTAAEELERLLGRKPTGFEDVVRESLV</sequence>
<reference evidence="2 3" key="1">
    <citation type="journal article" date="2016" name="Fungal Biol.">
        <title>The genome of Xylona heveae provides a window into fungal endophytism.</title>
        <authorList>
            <person name="Gazis R."/>
            <person name="Kuo A."/>
            <person name="Riley R."/>
            <person name="LaButti K."/>
            <person name="Lipzen A."/>
            <person name="Lin J."/>
            <person name="Amirebrahimi M."/>
            <person name="Hesse C.N."/>
            <person name="Spatafora J.W."/>
            <person name="Henrissat B."/>
            <person name="Hainaut M."/>
            <person name="Grigoriev I.V."/>
            <person name="Hibbett D.S."/>
        </authorList>
    </citation>
    <scope>NUCLEOTIDE SEQUENCE [LARGE SCALE GENOMIC DNA]</scope>
    <source>
        <strain evidence="2 3">TC161</strain>
    </source>
</reference>
<proteinExistence type="predicted"/>
<keyword evidence="3" id="KW-1185">Reference proteome</keyword>
<dbReference type="PANTHER" id="PTHR47129:SF1">
    <property type="entry name" value="NMRA-LIKE DOMAIN-CONTAINING PROTEIN"/>
    <property type="match status" value="1"/>
</dbReference>
<dbReference type="AlphaFoldDB" id="A0A165A268"/>
<protein>
    <submittedName>
        <fullName evidence="2">NmrA-like family protein</fullName>
    </submittedName>
</protein>
<gene>
    <name evidence="2" type="ORF">L228DRAFT_250276</name>
</gene>
<dbReference type="InParanoid" id="A0A165A268"/>
<dbReference type="InterPro" id="IPR036291">
    <property type="entry name" value="NAD(P)-bd_dom_sf"/>
</dbReference>
<dbReference type="OrthoDB" id="419598at2759"/>
<dbReference type="PANTHER" id="PTHR47129">
    <property type="entry name" value="QUINONE OXIDOREDUCTASE 2"/>
    <property type="match status" value="1"/>
</dbReference>
<organism evidence="2 3">
    <name type="scientific">Xylona heveae (strain CBS 132557 / TC161)</name>
    <dbReference type="NCBI Taxonomy" id="1328760"/>
    <lineage>
        <taxon>Eukaryota</taxon>
        <taxon>Fungi</taxon>
        <taxon>Dikarya</taxon>
        <taxon>Ascomycota</taxon>
        <taxon>Pezizomycotina</taxon>
        <taxon>Xylonomycetes</taxon>
        <taxon>Xylonales</taxon>
        <taxon>Xylonaceae</taxon>
        <taxon>Xylona</taxon>
    </lineage>
</organism>
<feature type="domain" description="NmrA-like" evidence="1">
    <location>
        <begin position="3"/>
        <end position="208"/>
    </location>
</feature>
<dbReference type="GeneID" id="28898421"/>
<evidence type="ECO:0000313" key="2">
    <source>
        <dbReference type="EMBL" id="KZF19850.1"/>
    </source>
</evidence>
<dbReference type="SUPFAM" id="SSF51735">
    <property type="entry name" value="NAD(P)-binding Rossmann-fold domains"/>
    <property type="match status" value="1"/>
</dbReference>
<dbReference type="InterPro" id="IPR052718">
    <property type="entry name" value="NmrA-type_oxidoreductase"/>
</dbReference>
<dbReference type="Gene3D" id="3.40.50.720">
    <property type="entry name" value="NAD(P)-binding Rossmann-like Domain"/>
    <property type="match status" value="1"/>
</dbReference>
<dbReference type="STRING" id="1328760.A0A165A268"/>
<dbReference type="EMBL" id="KV407464">
    <property type="protein sequence ID" value="KZF19850.1"/>
    <property type="molecule type" value="Genomic_DNA"/>
</dbReference>